<dbReference type="EnsemblPlants" id="Solyc08g082110.3.1">
    <property type="protein sequence ID" value="Solyc08g082110.3.1"/>
    <property type="gene ID" value="Solyc08g082110.3"/>
</dbReference>
<dbReference type="InterPro" id="IPR036576">
    <property type="entry name" value="WRKY_dom_sf"/>
</dbReference>
<dbReference type="GO" id="GO:0005634">
    <property type="term" value="C:nucleus"/>
    <property type="evidence" value="ECO:0000318"/>
    <property type="project" value="GO_Central"/>
</dbReference>
<dbReference type="GO" id="GO:0000976">
    <property type="term" value="F:transcription cis-regulatory region binding"/>
    <property type="evidence" value="ECO:0000318"/>
    <property type="project" value="GO_Central"/>
</dbReference>
<dbReference type="InterPro" id="IPR044810">
    <property type="entry name" value="WRKY_plant"/>
</dbReference>
<keyword evidence="8" id="KW-0472">Membrane</keyword>
<comment type="similarity">
    <text evidence="6">Belongs to the WRKY group III family.</text>
</comment>
<proteinExistence type="inferred from homology"/>
<evidence type="ECO:0000313" key="10">
    <source>
        <dbReference type="EnsemblPlants" id="Solyc08g082110.3.1"/>
    </source>
</evidence>
<dbReference type="Pfam" id="PF03106">
    <property type="entry name" value="WRKY"/>
    <property type="match status" value="1"/>
</dbReference>
<feature type="transmembrane region" description="Helical" evidence="8">
    <location>
        <begin position="12"/>
        <end position="33"/>
    </location>
</feature>
<dbReference type="GO" id="GO:0042542">
    <property type="term" value="P:response to hydrogen peroxide"/>
    <property type="evidence" value="ECO:0007669"/>
    <property type="project" value="UniProtKB-ARBA"/>
</dbReference>
<dbReference type="SUPFAM" id="SSF118290">
    <property type="entry name" value="WRKY DNA-binding domain"/>
    <property type="match status" value="1"/>
</dbReference>
<evidence type="ECO:0000256" key="3">
    <source>
        <dbReference type="ARBA" id="ARBA00023125"/>
    </source>
</evidence>
<reference evidence="10" key="2">
    <citation type="submission" date="2019-01" db="UniProtKB">
        <authorList>
            <consortium name="EnsemblPlants"/>
        </authorList>
    </citation>
    <scope>IDENTIFICATION</scope>
    <source>
        <strain evidence="10">cv. Heinz 1706</strain>
    </source>
</reference>
<dbReference type="OMA" id="NQTYNCA"/>
<protein>
    <recommendedName>
        <fullName evidence="9">WRKY domain-containing protein</fullName>
    </recommendedName>
</protein>
<feature type="compositionally biased region" description="Polar residues" evidence="7">
    <location>
        <begin position="243"/>
        <end position="253"/>
    </location>
</feature>
<dbReference type="Proteomes" id="UP000004994">
    <property type="component" value="Chromosome 8"/>
</dbReference>
<dbReference type="Gramene" id="Solyc08g082110.3.1">
    <property type="protein sequence ID" value="Solyc08g082110.3.1"/>
    <property type="gene ID" value="Solyc08g082110.3"/>
</dbReference>
<keyword evidence="2" id="KW-0805">Transcription regulation</keyword>
<dbReference type="GO" id="GO:0010150">
    <property type="term" value="P:leaf senescence"/>
    <property type="evidence" value="ECO:0007669"/>
    <property type="project" value="UniProtKB-ARBA"/>
</dbReference>
<name>A0A3Q7HUS3_SOLLC</name>
<dbReference type="PROSITE" id="PS50811">
    <property type="entry name" value="WRKY"/>
    <property type="match status" value="1"/>
</dbReference>
<dbReference type="InterPro" id="IPR003657">
    <property type="entry name" value="WRKY_dom"/>
</dbReference>
<evidence type="ECO:0000256" key="1">
    <source>
        <dbReference type="ARBA" id="ARBA00004123"/>
    </source>
</evidence>
<keyword evidence="8" id="KW-1133">Transmembrane helix</keyword>
<evidence type="ECO:0000256" key="8">
    <source>
        <dbReference type="SAM" id="Phobius"/>
    </source>
</evidence>
<dbReference type="AlphaFoldDB" id="A0A3Q7HUS3"/>
<feature type="domain" description="WRKY" evidence="9">
    <location>
        <begin position="154"/>
        <end position="222"/>
    </location>
</feature>
<reference evidence="10" key="1">
    <citation type="journal article" date="2012" name="Nature">
        <title>The tomato genome sequence provides insights into fleshy fruit evolution.</title>
        <authorList>
            <consortium name="Tomato Genome Consortium"/>
        </authorList>
    </citation>
    <scope>NUCLEOTIDE SEQUENCE [LARGE SCALE GENOMIC DNA]</scope>
    <source>
        <strain evidence="10">cv. Heinz 1706</strain>
    </source>
</reference>
<keyword evidence="5" id="KW-0539">Nucleus</keyword>
<keyword evidence="8" id="KW-0812">Transmembrane</keyword>
<keyword evidence="11" id="KW-1185">Reference proteome</keyword>
<feature type="region of interest" description="Disordered" evidence="7">
    <location>
        <begin position="229"/>
        <end position="253"/>
    </location>
</feature>
<dbReference type="PANTHER" id="PTHR32096:SF145">
    <property type="entry name" value="WRKY TRANSCRIPTION FACTOR 53-RELATED"/>
    <property type="match status" value="1"/>
</dbReference>
<evidence type="ECO:0000256" key="2">
    <source>
        <dbReference type="ARBA" id="ARBA00023015"/>
    </source>
</evidence>
<dbReference type="Gene3D" id="2.20.25.80">
    <property type="entry name" value="WRKY domain"/>
    <property type="match status" value="1"/>
</dbReference>
<dbReference type="GO" id="GO:0003700">
    <property type="term" value="F:DNA-binding transcription factor activity"/>
    <property type="evidence" value="ECO:0000318"/>
    <property type="project" value="GO_Central"/>
</dbReference>
<dbReference type="InParanoid" id="A0A3Q7HUS3"/>
<dbReference type="PaxDb" id="4081-Solyc08g082110.2.1"/>
<gene>
    <name evidence="10" type="primary">LOC101261141</name>
</gene>
<dbReference type="FunFam" id="2.20.25.80:FF:000009">
    <property type="entry name" value="WRKY transcription factor 53"/>
    <property type="match status" value="1"/>
</dbReference>
<dbReference type="FunCoup" id="A0A3Q7HUS3">
    <property type="interactions" value="149"/>
</dbReference>
<evidence type="ECO:0000256" key="6">
    <source>
        <dbReference type="ARBA" id="ARBA00060850"/>
    </source>
</evidence>
<dbReference type="GO" id="GO:0009751">
    <property type="term" value="P:response to salicylic acid"/>
    <property type="evidence" value="ECO:0007669"/>
    <property type="project" value="UniProtKB-ARBA"/>
</dbReference>
<keyword evidence="4" id="KW-0804">Transcription</keyword>
<accession>A0A3Q7HUS3</accession>
<evidence type="ECO:0000256" key="5">
    <source>
        <dbReference type="ARBA" id="ARBA00023242"/>
    </source>
</evidence>
<organism evidence="10">
    <name type="scientific">Solanum lycopersicum</name>
    <name type="common">Tomato</name>
    <name type="synonym">Lycopersicon esculentum</name>
    <dbReference type="NCBI Taxonomy" id="4081"/>
    <lineage>
        <taxon>Eukaryota</taxon>
        <taxon>Viridiplantae</taxon>
        <taxon>Streptophyta</taxon>
        <taxon>Embryophyta</taxon>
        <taxon>Tracheophyta</taxon>
        <taxon>Spermatophyta</taxon>
        <taxon>Magnoliopsida</taxon>
        <taxon>eudicotyledons</taxon>
        <taxon>Gunneridae</taxon>
        <taxon>Pentapetalae</taxon>
        <taxon>asterids</taxon>
        <taxon>lamiids</taxon>
        <taxon>Solanales</taxon>
        <taxon>Solanaceae</taxon>
        <taxon>Solanoideae</taxon>
        <taxon>Solaneae</taxon>
        <taxon>Solanum</taxon>
        <taxon>Solanum subgen. Lycopersicon</taxon>
    </lineage>
</organism>
<evidence type="ECO:0000313" key="11">
    <source>
        <dbReference type="Proteomes" id="UP000004994"/>
    </source>
</evidence>
<sequence length="381" mass="43572">QETSLLLLQKLLNFITLQFIFLCKITIFKITFLSLKKKTTRKMDCGFNYEYNSLINELTQGLEHVKQLRASNKIQELDFHLQMILSSFEKSLSILNWSTSGLATQTPLLVAPPESSISVDENPKSDDQDFIYVSKKRKQMPTWSEQVRVSSENGYEGPTDDGYSWRKYGQKDILGAKYPRSYYRCTYRLMQNCWATKQVQRSDDDPALFEITYKGTHTCNQTYNCAAATQPKSPQKHKHKKQANNSRTTPSNQMLANLQANLRVNTDDLDKKEATCSFPFSPTFSGFVDENLHFQMSQVDDSLVGGYSPSFVSPTTPESSYFSLPTCQMNDSRRMYNAYHSESDLPDLFSANTSSTSSPIIGLEFPLEHVELDPNFSDFFR</sequence>
<dbReference type="GO" id="GO:0010193">
    <property type="term" value="P:response to ozone"/>
    <property type="evidence" value="ECO:0007669"/>
    <property type="project" value="UniProtKB-ARBA"/>
</dbReference>
<keyword evidence="3" id="KW-0238">DNA-binding</keyword>
<dbReference type="PANTHER" id="PTHR32096">
    <property type="entry name" value="WRKY TRANSCRIPTION FACTOR 30-RELATED-RELATED"/>
    <property type="match status" value="1"/>
</dbReference>
<dbReference type="SMART" id="SM00774">
    <property type="entry name" value="WRKY"/>
    <property type="match status" value="1"/>
</dbReference>
<evidence type="ECO:0000259" key="9">
    <source>
        <dbReference type="PROSITE" id="PS50811"/>
    </source>
</evidence>
<evidence type="ECO:0000256" key="7">
    <source>
        <dbReference type="SAM" id="MobiDB-lite"/>
    </source>
</evidence>
<evidence type="ECO:0000256" key="4">
    <source>
        <dbReference type="ARBA" id="ARBA00023163"/>
    </source>
</evidence>
<comment type="subcellular location">
    <subcellularLocation>
        <location evidence="1">Nucleus</location>
    </subcellularLocation>
</comment>